<sequence>MAHPPNTALRDLIRHSGASHKALAHRINQLAPPGAPTAYTHTSIANWVSRGMKPRPPAPRLLAAALSERLGRRVELAEIGLAGTEPIDEDVGLAFPRSLPAAIQAAGTFWSHMDRRHFLNAAFSTAAFGSPTLRWMSQHADEAAAHHGGRRIGRADITELADLAEQARHTDSRYGGASVGVSAVAVCLRDVCAPMLNGTYTDEVGKDLFTATAILARLAGWADFDAGHHARAQRQWIQALRMARAAGDVSLGAYVLSCMALQASLRGFHDEALDMVEAATSATRRGSAPRVRAFLHLIEARAHGRALRPRAAGRALAMSERLLEAAGVRSGDDPTWIDFYTPARLAADAVEIHRDLGQPEAALRWNGQARMPTDRFARSFGLRLAVVSSAHVQSGDLDAALPAAHQSVDVLARVASRRAQDYLDDLATRLAPWRAQLQVGELLRRIHPGEHRWVPA</sequence>
<keyword evidence="2" id="KW-1185">Reference proteome</keyword>
<dbReference type="RefSeq" id="WP_184074086.1">
    <property type="nucleotide sequence ID" value="NZ_JACHDS010000001.1"/>
</dbReference>
<evidence type="ECO:0000313" key="2">
    <source>
        <dbReference type="Proteomes" id="UP000546642"/>
    </source>
</evidence>
<accession>A0A7W9YF38</accession>
<proteinExistence type="predicted"/>
<evidence type="ECO:0000313" key="1">
    <source>
        <dbReference type="EMBL" id="MBB6171008.1"/>
    </source>
</evidence>
<name>A0A7W9YF38_9ACTN</name>
<dbReference type="Proteomes" id="UP000546642">
    <property type="component" value="Unassembled WGS sequence"/>
</dbReference>
<evidence type="ECO:0008006" key="3">
    <source>
        <dbReference type="Google" id="ProtNLM"/>
    </source>
</evidence>
<organism evidence="1 2">
    <name type="scientific">Nocardiopsis mwathae</name>
    <dbReference type="NCBI Taxonomy" id="1472723"/>
    <lineage>
        <taxon>Bacteria</taxon>
        <taxon>Bacillati</taxon>
        <taxon>Actinomycetota</taxon>
        <taxon>Actinomycetes</taxon>
        <taxon>Streptosporangiales</taxon>
        <taxon>Nocardiopsidaceae</taxon>
        <taxon>Nocardiopsis</taxon>
    </lineage>
</organism>
<dbReference type="EMBL" id="JACHDS010000001">
    <property type="protein sequence ID" value="MBB6171008.1"/>
    <property type="molecule type" value="Genomic_DNA"/>
</dbReference>
<protein>
    <recommendedName>
        <fullName evidence="3">Transcriptional regulator</fullName>
    </recommendedName>
</protein>
<reference evidence="1 2" key="1">
    <citation type="submission" date="2020-08" db="EMBL/GenBank/DDBJ databases">
        <title>Sequencing the genomes of 1000 actinobacteria strains.</title>
        <authorList>
            <person name="Klenk H.-P."/>
        </authorList>
    </citation>
    <scope>NUCLEOTIDE SEQUENCE [LARGE SCALE GENOMIC DNA]</scope>
    <source>
        <strain evidence="1 2">DSM 46659</strain>
    </source>
</reference>
<dbReference type="AlphaFoldDB" id="A0A7W9YF38"/>
<gene>
    <name evidence="1" type="ORF">HNR23_001068</name>
</gene>
<comment type="caution">
    <text evidence="1">The sequence shown here is derived from an EMBL/GenBank/DDBJ whole genome shotgun (WGS) entry which is preliminary data.</text>
</comment>